<dbReference type="PANTHER" id="PTHR30069:SF29">
    <property type="entry name" value="HEMOGLOBIN AND HEMOGLOBIN-HAPTOGLOBIN-BINDING PROTEIN 1-RELATED"/>
    <property type="match status" value="1"/>
</dbReference>
<comment type="subcellular location">
    <subcellularLocation>
        <location evidence="1 10">Cell outer membrane</location>
        <topology evidence="1 10">Multi-pass membrane protein</topology>
    </subcellularLocation>
</comment>
<dbReference type="Pfam" id="PF00593">
    <property type="entry name" value="TonB_dep_Rec_b-barrel"/>
    <property type="match status" value="1"/>
</dbReference>
<feature type="chain" id="PRO_5019364788" evidence="12">
    <location>
        <begin position="30"/>
        <end position="670"/>
    </location>
</feature>
<dbReference type="EMBL" id="QRZF01000004">
    <property type="protein sequence ID" value="RGV55598.1"/>
    <property type="molecule type" value="Genomic_DNA"/>
</dbReference>
<evidence type="ECO:0000256" key="10">
    <source>
        <dbReference type="PROSITE-ProRule" id="PRU01360"/>
    </source>
</evidence>
<dbReference type="GO" id="GO:0015344">
    <property type="term" value="F:siderophore uptake transmembrane transporter activity"/>
    <property type="evidence" value="ECO:0007669"/>
    <property type="project" value="TreeGrafter"/>
</dbReference>
<dbReference type="PROSITE" id="PS52016">
    <property type="entry name" value="TONB_DEPENDENT_REC_3"/>
    <property type="match status" value="1"/>
</dbReference>
<dbReference type="Gene3D" id="2.170.130.10">
    <property type="entry name" value="TonB-dependent receptor, plug domain"/>
    <property type="match status" value="1"/>
</dbReference>
<dbReference type="RefSeq" id="WP_022391335.1">
    <property type="nucleotide sequence ID" value="NZ_QRZF01000004.1"/>
</dbReference>
<dbReference type="InterPro" id="IPR037066">
    <property type="entry name" value="Plug_dom_sf"/>
</dbReference>
<feature type="domain" description="TonB-dependent receptor plug" evidence="14">
    <location>
        <begin position="58"/>
        <end position="154"/>
    </location>
</feature>
<evidence type="ECO:0000256" key="3">
    <source>
        <dbReference type="ARBA" id="ARBA00022452"/>
    </source>
</evidence>
<evidence type="ECO:0000256" key="8">
    <source>
        <dbReference type="ARBA" id="ARBA00023170"/>
    </source>
</evidence>
<evidence type="ECO:0000256" key="7">
    <source>
        <dbReference type="ARBA" id="ARBA00023136"/>
    </source>
</evidence>
<name>A0A412YE51_9BACE</name>
<dbReference type="Proteomes" id="UP000283850">
    <property type="component" value="Unassembled WGS sequence"/>
</dbReference>
<dbReference type="GO" id="GO:0044718">
    <property type="term" value="P:siderophore transmembrane transport"/>
    <property type="evidence" value="ECO:0007669"/>
    <property type="project" value="TreeGrafter"/>
</dbReference>
<keyword evidence="7 10" id="KW-0472">Membrane</keyword>
<dbReference type="InterPro" id="IPR012910">
    <property type="entry name" value="Plug_dom"/>
</dbReference>
<dbReference type="SUPFAM" id="SSF56935">
    <property type="entry name" value="Porins"/>
    <property type="match status" value="1"/>
</dbReference>
<comment type="similarity">
    <text evidence="10 11">Belongs to the TonB-dependent receptor family.</text>
</comment>
<keyword evidence="4 10" id="KW-0812">Transmembrane</keyword>
<evidence type="ECO:0000259" key="13">
    <source>
        <dbReference type="Pfam" id="PF00593"/>
    </source>
</evidence>
<dbReference type="InterPro" id="IPR036942">
    <property type="entry name" value="Beta-barrel_TonB_sf"/>
</dbReference>
<comment type="caution">
    <text evidence="15">The sequence shown here is derived from an EMBL/GenBank/DDBJ whole genome shotgun (WGS) entry which is preliminary data.</text>
</comment>
<evidence type="ECO:0000256" key="12">
    <source>
        <dbReference type="SAM" id="SignalP"/>
    </source>
</evidence>
<dbReference type="AlphaFoldDB" id="A0A412YE51"/>
<evidence type="ECO:0000256" key="5">
    <source>
        <dbReference type="ARBA" id="ARBA00022729"/>
    </source>
</evidence>
<sequence>MIRDNLCRYARLRFYLSCFVCWLCVSLQAQQVGDSITGKVHAIPEVRIKGRRVPPALSATAPLQQMKKTDMERLGVSDVADAVRHFSGVSVKDYGGIGGLKTVSVRSLGAQHTAVSYDGVTVSDCQSGQVDISRFSLDNVSELALSIGQSDNIYQTAKMFASAGALSIETARPDFSDRPFQLLANMKTGSYGLANPSLFYAQKLSNRFSLSAYADYLRADGNYPFKMWNGNKLIDSKRNNSDIETYRAELNLFVTLNEKQDLKAKVYLFDSERGLPGGVIYDNPYAAERLYDRNYFGQLKYENRFSEKWKLQASGKFNFSWNRDYNNESSGITDNRFRQTETYLSATLWSEPVKGLSFSLAQDFAYNYLSTTLQNNQYPERFTYLTAIATHYKSNRFSATASLLNTYITENVRTGKAAADRKRLSPAVSLSWKPFDFGLRFRASYKDIFRTPTFNDLYYLVIGNHNLKPEITRQFNVGITWSSTSLEFIDYLSLSVDAYYNRVKDKIVAVPTMFIWKMMNLGKVETIGTDINLAIEKELAEHYKLYLTGTYNFMQAEDITDRNSKIWRNQIIYTPKHSGSGSLTFENPYVNLTYNIMYASERYSIAQNIPENRIKSYTDHSISLSHTFKWKKQSLRIQLDALNLSDKNYEIVRFYPMPGRNYKVTINYKL</sequence>
<keyword evidence="6 11" id="KW-0798">TonB box</keyword>
<feature type="signal peptide" evidence="12">
    <location>
        <begin position="1"/>
        <end position="29"/>
    </location>
</feature>
<evidence type="ECO:0000313" key="16">
    <source>
        <dbReference type="Proteomes" id="UP000283850"/>
    </source>
</evidence>
<evidence type="ECO:0000256" key="6">
    <source>
        <dbReference type="ARBA" id="ARBA00023077"/>
    </source>
</evidence>
<keyword evidence="8 15" id="KW-0675">Receptor</keyword>
<evidence type="ECO:0000256" key="1">
    <source>
        <dbReference type="ARBA" id="ARBA00004571"/>
    </source>
</evidence>
<dbReference type="Gene3D" id="2.40.170.20">
    <property type="entry name" value="TonB-dependent receptor, beta-barrel domain"/>
    <property type="match status" value="1"/>
</dbReference>
<gene>
    <name evidence="15" type="ORF">DWW10_07410</name>
</gene>
<keyword evidence="2 10" id="KW-0813">Transport</keyword>
<accession>A0A412YE51</accession>
<keyword evidence="9 10" id="KW-0998">Cell outer membrane</keyword>
<evidence type="ECO:0000313" key="15">
    <source>
        <dbReference type="EMBL" id="RGV55598.1"/>
    </source>
</evidence>
<keyword evidence="3 10" id="KW-1134">Transmembrane beta strand</keyword>
<dbReference type="PANTHER" id="PTHR30069">
    <property type="entry name" value="TONB-DEPENDENT OUTER MEMBRANE RECEPTOR"/>
    <property type="match status" value="1"/>
</dbReference>
<dbReference type="InterPro" id="IPR000531">
    <property type="entry name" value="Beta-barrel_TonB"/>
</dbReference>
<evidence type="ECO:0000256" key="9">
    <source>
        <dbReference type="ARBA" id="ARBA00023237"/>
    </source>
</evidence>
<organism evidence="15 16">
    <name type="scientific">Bacteroides intestinalis</name>
    <dbReference type="NCBI Taxonomy" id="329854"/>
    <lineage>
        <taxon>Bacteria</taxon>
        <taxon>Pseudomonadati</taxon>
        <taxon>Bacteroidota</taxon>
        <taxon>Bacteroidia</taxon>
        <taxon>Bacteroidales</taxon>
        <taxon>Bacteroidaceae</taxon>
        <taxon>Bacteroides</taxon>
    </lineage>
</organism>
<proteinExistence type="inferred from homology"/>
<evidence type="ECO:0000256" key="11">
    <source>
        <dbReference type="RuleBase" id="RU003357"/>
    </source>
</evidence>
<protein>
    <submittedName>
        <fullName evidence="15">TonB-dependent receptor</fullName>
    </submittedName>
</protein>
<keyword evidence="5 12" id="KW-0732">Signal</keyword>
<evidence type="ECO:0000256" key="4">
    <source>
        <dbReference type="ARBA" id="ARBA00022692"/>
    </source>
</evidence>
<evidence type="ECO:0000256" key="2">
    <source>
        <dbReference type="ARBA" id="ARBA00022448"/>
    </source>
</evidence>
<evidence type="ECO:0000259" key="14">
    <source>
        <dbReference type="Pfam" id="PF07715"/>
    </source>
</evidence>
<feature type="domain" description="TonB-dependent receptor-like beta-barrel" evidence="13">
    <location>
        <begin position="260"/>
        <end position="644"/>
    </location>
</feature>
<dbReference type="Pfam" id="PF07715">
    <property type="entry name" value="Plug"/>
    <property type="match status" value="1"/>
</dbReference>
<dbReference type="GO" id="GO:0009279">
    <property type="term" value="C:cell outer membrane"/>
    <property type="evidence" value="ECO:0007669"/>
    <property type="project" value="UniProtKB-SubCell"/>
</dbReference>
<reference evidence="15 16" key="1">
    <citation type="submission" date="2018-08" db="EMBL/GenBank/DDBJ databases">
        <title>A genome reference for cultivated species of the human gut microbiota.</title>
        <authorList>
            <person name="Zou Y."/>
            <person name="Xue W."/>
            <person name="Luo G."/>
        </authorList>
    </citation>
    <scope>NUCLEOTIDE SEQUENCE [LARGE SCALE GENOMIC DNA]</scope>
    <source>
        <strain evidence="15 16">AF14-32</strain>
    </source>
</reference>
<dbReference type="InterPro" id="IPR039426">
    <property type="entry name" value="TonB-dep_rcpt-like"/>
</dbReference>